<reference evidence="1" key="2">
    <citation type="submission" date="2020-11" db="EMBL/GenBank/DDBJ databases">
        <authorList>
            <person name="McCartney M.A."/>
            <person name="Auch B."/>
            <person name="Kono T."/>
            <person name="Mallez S."/>
            <person name="Becker A."/>
            <person name="Gohl D.M."/>
            <person name="Silverstein K.A.T."/>
            <person name="Koren S."/>
            <person name="Bechman K.B."/>
            <person name="Herman A."/>
            <person name="Abrahante J.E."/>
            <person name="Garbe J."/>
        </authorList>
    </citation>
    <scope>NUCLEOTIDE SEQUENCE</scope>
    <source>
        <strain evidence="1">Duluth1</strain>
        <tissue evidence="1">Whole animal</tissue>
    </source>
</reference>
<evidence type="ECO:0000313" key="1">
    <source>
        <dbReference type="EMBL" id="KAH3736073.1"/>
    </source>
</evidence>
<organism evidence="1 2">
    <name type="scientific">Dreissena polymorpha</name>
    <name type="common">Zebra mussel</name>
    <name type="synonym">Mytilus polymorpha</name>
    <dbReference type="NCBI Taxonomy" id="45954"/>
    <lineage>
        <taxon>Eukaryota</taxon>
        <taxon>Metazoa</taxon>
        <taxon>Spiralia</taxon>
        <taxon>Lophotrochozoa</taxon>
        <taxon>Mollusca</taxon>
        <taxon>Bivalvia</taxon>
        <taxon>Autobranchia</taxon>
        <taxon>Heteroconchia</taxon>
        <taxon>Euheterodonta</taxon>
        <taxon>Imparidentia</taxon>
        <taxon>Neoheterodontei</taxon>
        <taxon>Myida</taxon>
        <taxon>Dreissenoidea</taxon>
        <taxon>Dreissenidae</taxon>
        <taxon>Dreissena</taxon>
    </lineage>
</organism>
<reference evidence="1" key="1">
    <citation type="journal article" date="2019" name="bioRxiv">
        <title>The Genome of the Zebra Mussel, Dreissena polymorpha: A Resource for Invasive Species Research.</title>
        <authorList>
            <person name="McCartney M.A."/>
            <person name="Auch B."/>
            <person name="Kono T."/>
            <person name="Mallez S."/>
            <person name="Zhang Y."/>
            <person name="Obille A."/>
            <person name="Becker A."/>
            <person name="Abrahante J.E."/>
            <person name="Garbe J."/>
            <person name="Badalamenti J.P."/>
            <person name="Herman A."/>
            <person name="Mangelson H."/>
            <person name="Liachko I."/>
            <person name="Sullivan S."/>
            <person name="Sone E.D."/>
            <person name="Koren S."/>
            <person name="Silverstein K.A.T."/>
            <person name="Beckman K.B."/>
            <person name="Gohl D.M."/>
        </authorList>
    </citation>
    <scope>NUCLEOTIDE SEQUENCE</scope>
    <source>
        <strain evidence="1">Duluth1</strain>
        <tissue evidence="1">Whole animal</tissue>
    </source>
</reference>
<proteinExistence type="predicted"/>
<evidence type="ECO:0000313" key="2">
    <source>
        <dbReference type="Proteomes" id="UP000828390"/>
    </source>
</evidence>
<keyword evidence="2" id="KW-1185">Reference proteome</keyword>
<dbReference type="EMBL" id="JAIWYP010000011">
    <property type="protein sequence ID" value="KAH3736073.1"/>
    <property type="molecule type" value="Genomic_DNA"/>
</dbReference>
<dbReference type="AlphaFoldDB" id="A0A9D4HX75"/>
<protein>
    <submittedName>
        <fullName evidence="1">Uncharacterized protein</fullName>
    </submittedName>
</protein>
<accession>A0A9D4HX75</accession>
<sequence>MLGYRRNGLSSTVNTIKKDLEEICQSGNFYVTEEIGNEFNNIANGLDHLKLDGYLMTTSNDWQKGFDSSQVHAHAQNAQDVLDSLAATLFDYKNKMGSTAISSCQENEIRERHHWAMRNLQNVEKELAPFTTGAADRIKQFGDHIGVTDRYTGYRNNLTRGSRDPFKLATSWMDKGQQGGYLRGSFNRSNTFAGQTMNNTVSDMKQRSPSAVRFGNTQPSKVETKGYQTVDSIFPRSRTMFAEGTAGRSQALSNLKASNALNATATDNQGFTAMPRGHKNLSVQEQAGINTTYPGKTEYMTRYKSPPTDVKTSHFIVNPTPNFMLHGRPLGLTTYSPSFTEYQTRYEWPDSNKIVKLPWRRN</sequence>
<dbReference type="OrthoDB" id="9979223at2759"/>
<comment type="caution">
    <text evidence="1">The sequence shown here is derived from an EMBL/GenBank/DDBJ whole genome shotgun (WGS) entry which is preliminary data.</text>
</comment>
<gene>
    <name evidence="1" type="ORF">DPMN_042633</name>
</gene>
<dbReference type="Proteomes" id="UP000828390">
    <property type="component" value="Unassembled WGS sequence"/>
</dbReference>
<name>A0A9D4HX75_DREPO</name>